<evidence type="ECO:0000313" key="4">
    <source>
        <dbReference type="Proteomes" id="UP000789595"/>
    </source>
</evidence>
<keyword evidence="4" id="KW-1185">Reference proteome</keyword>
<evidence type="ECO:0000313" key="3">
    <source>
        <dbReference type="EMBL" id="CAH0375365.1"/>
    </source>
</evidence>
<gene>
    <name evidence="3" type="ORF">PECAL_4P26970</name>
</gene>
<evidence type="ECO:0000256" key="2">
    <source>
        <dbReference type="RuleBase" id="RU363116"/>
    </source>
</evidence>
<dbReference type="GO" id="GO:0017128">
    <property type="term" value="F:phospholipid scramblase activity"/>
    <property type="evidence" value="ECO:0007669"/>
    <property type="project" value="InterPro"/>
</dbReference>
<accession>A0A8J2SR73</accession>
<reference evidence="3" key="1">
    <citation type="submission" date="2021-11" db="EMBL/GenBank/DDBJ databases">
        <authorList>
            <consortium name="Genoscope - CEA"/>
            <person name="William W."/>
        </authorList>
    </citation>
    <scope>NUCLEOTIDE SEQUENCE</scope>
</reference>
<sequence>MGQDDPPNYDAATLVAVQQQKEMLEAALNTVSIGYEGANKYKVRVAHKSIVAARHCTHSISFPKKLNVEYKALMIGALLLLDYMFFEDEGACQFQPWRCVCKFKCCDCYCLGCIFPCSCNCPAKEPEEGAGAPFAVDVVELIEAPAAEVIARAQ</sequence>
<protein>
    <recommendedName>
        <fullName evidence="2">Phospholipid scramblase</fullName>
    </recommendedName>
</protein>
<comment type="caution">
    <text evidence="3">The sequence shown here is derived from an EMBL/GenBank/DDBJ whole genome shotgun (WGS) entry which is preliminary data.</text>
</comment>
<dbReference type="Pfam" id="PF03803">
    <property type="entry name" value="Scramblase"/>
    <property type="match status" value="1"/>
</dbReference>
<dbReference type="Proteomes" id="UP000789595">
    <property type="component" value="Unassembled WGS sequence"/>
</dbReference>
<name>A0A8J2SR73_9STRA</name>
<evidence type="ECO:0000256" key="1">
    <source>
        <dbReference type="ARBA" id="ARBA00005350"/>
    </source>
</evidence>
<dbReference type="AlphaFoldDB" id="A0A8J2SR73"/>
<dbReference type="EMBL" id="CAKKNE010000004">
    <property type="protein sequence ID" value="CAH0375365.1"/>
    <property type="molecule type" value="Genomic_DNA"/>
</dbReference>
<dbReference type="OrthoDB" id="444338at2759"/>
<comment type="similarity">
    <text evidence="1 2">Belongs to the phospholipid scramblase family.</text>
</comment>
<proteinExistence type="inferred from homology"/>
<organism evidence="3 4">
    <name type="scientific">Pelagomonas calceolata</name>
    <dbReference type="NCBI Taxonomy" id="35677"/>
    <lineage>
        <taxon>Eukaryota</taxon>
        <taxon>Sar</taxon>
        <taxon>Stramenopiles</taxon>
        <taxon>Ochrophyta</taxon>
        <taxon>Pelagophyceae</taxon>
        <taxon>Pelagomonadales</taxon>
        <taxon>Pelagomonadaceae</taxon>
        <taxon>Pelagomonas</taxon>
    </lineage>
</organism>
<dbReference type="InterPro" id="IPR005552">
    <property type="entry name" value="Scramblase"/>
</dbReference>